<dbReference type="EMBL" id="VCAU01000003">
    <property type="protein sequence ID" value="KAF9894716.1"/>
    <property type="molecule type" value="Genomic_DNA"/>
</dbReference>
<name>A0AAD4GZ89_ASPNN</name>
<dbReference type="AlphaFoldDB" id="A0AAD4GZ89"/>
<dbReference type="InterPro" id="IPR036638">
    <property type="entry name" value="HLH_DNA-bd_sf"/>
</dbReference>
<feature type="compositionally biased region" description="Polar residues" evidence="2">
    <location>
        <begin position="98"/>
        <end position="118"/>
    </location>
</feature>
<feature type="region of interest" description="Disordered" evidence="2">
    <location>
        <begin position="98"/>
        <end position="143"/>
    </location>
</feature>
<dbReference type="InterPro" id="IPR011598">
    <property type="entry name" value="bHLH_dom"/>
</dbReference>
<keyword evidence="1" id="KW-0175">Coiled coil</keyword>
<accession>A0AAD4GZ89</accession>
<dbReference type="Gene3D" id="4.10.280.10">
    <property type="entry name" value="Helix-loop-helix DNA-binding domain"/>
    <property type="match status" value="1"/>
</dbReference>
<gene>
    <name evidence="4" type="ORF">FE257_006606</name>
</gene>
<comment type="caution">
    <text evidence="4">The sequence shown here is derived from an EMBL/GenBank/DDBJ whole genome shotgun (WGS) entry which is preliminary data.</text>
</comment>
<evidence type="ECO:0000313" key="5">
    <source>
        <dbReference type="Proteomes" id="UP001194746"/>
    </source>
</evidence>
<dbReference type="SUPFAM" id="SSF47459">
    <property type="entry name" value="HLH, helix-loop-helix DNA-binding domain"/>
    <property type="match status" value="1"/>
</dbReference>
<keyword evidence="5" id="KW-1185">Reference proteome</keyword>
<dbReference type="Pfam" id="PF00010">
    <property type="entry name" value="HLH"/>
    <property type="match status" value="1"/>
</dbReference>
<dbReference type="PANTHER" id="PTHR47336">
    <property type="entry name" value="TRANSCRIPTION FACTOR HMS1-RELATED"/>
    <property type="match status" value="1"/>
</dbReference>
<feature type="coiled-coil region" evidence="1">
    <location>
        <begin position="189"/>
        <end position="216"/>
    </location>
</feature>
<dbReference type="Proteomes" id="UP001194746">
    <property type="component" value="Unassembled WGS sequence"/>
</dbReference>
<evidence type="ECO:0000313" key="4">
    <source>
        <dbReference type="EMBL" id="KAF9894716.1"/>
    </source>
</evidence>
<reference evidence="4" key="1">
    <citation type="journal article" date="2019" name="Beilstein J. Org. Chem.">
        <title>Nanangenines: drimane sesquiterpenoids as the dominant metabolite cohort of a novel Australian fungus, Aspergillus nanangensis.</title>
        <authorList>
            <person name="Lacey H.J."/>
            <person name="Gilchrist C.L.M."/>
            <person name="Crombie A."/>
            <person name="Kalaitzis J.A."/>
            <person name="Vuong D."/>
            <person name="Rutledge P.J."/>
            <person name="Turner P."/>
            <person name="Pitt J.I."/>
            <person name="Lacey E."/>
            <person name="Chooi Y.H."/>
            <person name="Piggott A.M."/>
        </authorList>
    </citation>
    <scope>NUCLEOTIDE SEQUENCE</scope>
    <source>
        <strain evidence="4">MST-FP2251</strain>
    </source>
</reference>
<protein>
    <recommendedName>
        <fullName evidence="3">BHLH domain-containing protein</fullName>
    </recommendedName>
</protein>
<dbReference type="InterPro" id="IPR052099">
    <property type="entry name" value="Regulatory_TF_Diverse"/>
</dbReference>
<proteinExistence type="predicted"/>
<feature type="compositionally biased region" description="Low complexity" evidence="2">
    <location>
        <begin position="124"/>
        <end position="133"/>
    </location>
</feature>
<reference evidence="4" key="2">
    <citation type="submission" date="2020-02" db="EMBL/GenBank/DDBJ databases">
        <authorList>
            <person name="Gilchrist C.L.M."/>
            <person name="Chooi Y.-H."/>
        </authorList>
    </citation>
    <scope>NUCLEOTIDE SEQUENCE</scope>
    <source>
        <strain evidence="4">MST-FP2251</strain>
    </source>
</reference>
<dbReference type="GO" id="GO:0046983">
    <property type="term" value="F:protein dimerization activity"/>
    <property type="evidence" value="ECO:0007669"/>
    <property type="project" value="InterPro"/>
</dbReference>
<dbReference type="PANTHER" id="PTHR47336:SF4">
    <property type="entry name" value="BHLH TRANSCRIPTION FACTOR (EUROFUNG)"/>
    <property type="match status" value="1"/>
</dbReference>
<organism evidence="4 5">
    <name type="scientific">Aspergillus nanangensis</name>
    <dbReference type="NCBI Taxonomy" id="2582783"/>
    <lineage>
        <taxon>Eukaryota</taxon>
        <taxon>Fungi</taxon>
        <taxon>Dikarya</taxon>
        <taxon>Ascomycota</taxon>
        <taxon>Pezizomycotina</taxon>
        <taxon>Eurotiomycetes</taxon>
        <taxon>Eurotiomycetidae</taxon>
        <taxon>Eurotiales</taxon>
        <taxon>Aspergillaceae</taxon>
        <taxon>Aspergillus</taxon>
        <taxon>Aspergillus subgen. Circumdati</taxon>
    </lineage>
</organism>
<evidence type="ECO:0000256" key="2">
    <source>
        <dbReference type="SAM" id="MobiDB-lite"/>
    </source>
</evidence>
<feature type="domain" description="BHLH" evidence="3">
    <location>
        <begin position="135"/>
        <end position="199"/>
    </location>
</feature>
<dbReference type="PROSITE" id="PS50888">
    <property type="entry name" value="BHLH"/>
    <property type="match status" value="1"/>
</dbReference>
<evidence type="ECO:0000256" key="1">
    <source>
        <dbReference type="SAM" id="Coils"/>
    </source>
</evidence>
<evidence type="ECO:0000259" key="3">
    <source>
        <dbReference type="PROSITE" id="PS50888"/>
    </source>
</evidence>
<sequence>MTASPQQPWALPLLDPYMYDLNDLVGLEDYQPIDMFAPVLNNDLLDDNATFLHPLSPEVSDSASSGSYPRSLDDDTQFALSLSPAAEFHSHMIIAQEPTTTTLSSKKPQQVQSRSVSPTDIPVSSSSGRGAKSSPRRSAHNRIEKRYRENLSKNFMALESTLRPYYERSSASSPKSCAPKQASRKMAILADAVNYIEELQEETAMLRKKMHSLRQTLLPHGIWKYTMRE</sequence>